<dbReference type="PANTHER" id="PTHR43792:SF1">
    <property type="entry name" value="N-ACETYLTRANSFERASE DOMAIN-CONTAINING PROTEIN"/>
    <property type="match status" value="1"/>
</dbReference>
<dbReference type="InterPro" id="IPR000182">
    <property type="entry name" value="GNAT_dom"/>
</dbReference>
<gene>
    <name evidence="2" type="ORF">P409_33710</name>
</gene>
<dbReference type="EMBL" id="JANX01000896">
    <property type="protein sequence ID" value="KGM30330.1"/>
    <property type="molecule type" value="Genomic_DNA"/>
</dbReference>
<dbReference type="PANTHER" id="PTHR43792">
    <property type="entry name" value="GNAT FAMILY, PUTATIVE (AFU_ORTHOLOGUE AFUA_3G00765)-RELATED-RELATED"/>
    <property type="match status" value="1"/>
</dbReference>
<evidence type="ECO:0000259" key="1">
    <source>
        <dbReference type="PROSITE" id="PS51186"/>
    </source>
</evidence>
<dbReference type="InterPro" id="IPR051531">
    <property type="entry name" value="N-acetyltransferase"/>
</dbReference>
<dbReference type="Pfam" id="PF13302">
    <property type="entry name" value="Acetyltransf_3"/>
    <property type="match status" value="1"/>
</dbReference>
<feature type="domain" description="N-acetyltransferase" evidence="1">
    <location>
        <begin position="10"/>
        <end position="162"/>
    </location>
</feature>
<reference evidence="2 3" key="1">
    <citation type="submission" date="2014-01" db="EMBL/GenBank/DDBJ databases">
        <title>Genome sequence determination for a cystic fibrosis isolate, Inquilinus limosus.</title>
        <authorList>
            <person name="Pino M."/>
            <person name="Di Conza J."/>
            <person name="Gutkind G."/>
        </authorList>
    </citation>
    <scope>NUCLEOTIDE SEQUENCE [LARGE SCALE GENOMIC DNA]</scope>
    <source>
        <strain evidence="2 3">MP06</strain>
    </source>
</reference>
<dbReference type="InterPro" id="IPR016181">
    <property type="entry name" value="Acyl_CoA_acyltransferase"/>
</dbReference>
<dbReference type="OrthoDB" id="6293260at2"/>
<dbReference type="Proteomes" id="UP000029995">
    <property type="component" value="Unassembled WGS sequence"/>
</dbReference>
<sequence length="162" mass="17715">MLPTFETPRLVLRPRTMAELEDCLAMDRDPEVTRHVAGPWADPAAHRRFVVARITAAYPEGLGYWTVRGRTQEAPFLGWVLLIPLDGEGPEVEIGWRLNRAAWGRGYATEAAAPVLAHARDTLGIAVVADIDPDNAASMRVAEKIGLRRIGPDGHGAIRYAG</sequence>
<protein>
    <submittedName>
        <fullName evidence="2">GNAT family acetyltransferase</fullName>
    </submittedName>
</protein>
<name>A0A0A0CX42_9PROT</name>
<organism evidence="2 3">
    <name type="scientific">Inquilinus limosus MP06</name>
    <dbReference type="NCBI Taxonomy" id="1398085"/>
    <lineage>
        <taxon>Bacteria</taxon>
        <taxon>Pseudomonadati</taxon>
        <taxon>Pseudomonadota</taxon>
        <taxon>Alphaproteobacteria</taxon>
        <taxon>Rhodospirillales</taxon>
        <taxon>Rhodospirillaceae</taxon>
        <taxon>Inquilinus</taxon>
    </lineage>
</organism>
<evidence type="ECO:0000313" key="3">
    <source>
        <dbReference type="Proteomes" id="UP000029995"/>
    </source>
</evidence>
<dbReference type="Gene3D" id="3.40.630.30">
    <property type="match status" value="1"/>
</dbReference>
<dbReference type="SUPFAM" id="SSF55729">
    <property type="entry name" value="Acyl-CoA N-acyltransferases (Nat)"/>
    <property type="match status" value="1"/>
</dbReference>
<evidence type="ECO:0000313" key="2">
    <source>
        <dbReference type="EMBL" id="KGM30330.1"/>
    </source>
</evidence>
<dbReference type="GO" id="GO:0016747">
    <property type="term" value="F:acyltransferase activity, transferring groups other than amino-acyl groups"/>
    <property type="evidence" value="ECO:0007669"/>
    <property type="project" value="InterPro"/>
</dbReference>
<accession>A0A0A0CX42</accession>
<keyword evidence="2" id="KW-0808">Transferase</keyword>
<comment type="caution">
    <text evidence="2">The sequence shown here is derived from an EMBL/GenBank/DDBJ whole genome shotgun (WGS) entry which is preliminary data.</text>
</comment>
<dbReference type="PROSITE" id="PS51186">
    <property type="entry name" value="GNAT"/>
    <property type="match status" value="1"/>
</dbReference>
<dbReference type="AlphaFoldDB" id="A0A0A0CX42"/>
<dbReference type="RefSeq" id="WP_034848977.1">
    <property type="nucleotide sequence ID" value="NZ_JANX01000896.1"/>
</dbReference>
<proteinExistence type="predicted"/>